<dbReference type="eggNOG" id="KOG1963">
    <property type="taxonomic scope" value="Eukaryota"/>
</dbReference>
<dbReference type="InterPro" id="IPR015943">
    <property type="entry name" value="WD40/YVTN_repeat-like_dom_sf"/>
</dbReference>
<comment type="caution">
    <text evidence="10">The sequence shown here is derived from an EMBL/GenBank/DDBJ whole genome shotgun (WGS) entry which is preliminary data.</text>
</comment>
<dbReference type="Pfam" id="PF23769">
    <property type="entry name" value="Beta-prop_WDR75_2nd"/>
    <property type="match status" value="2"/>
</dbReference>
<dbReference type="PANTHER" id="PTHR44215:SF1">
    <property type="entry name" value="WD REPEAT-CONTAINING PROTEIN 75"/>
    <property type="match status" value="1"/>
</dbReference>
<evidence type="ECO:0000259" key="9">
    <source>
        <dbReference type="SMART" id="SM00587"/>
    </source>
</evidence>
<dbReference type="GO" id="GO:0032040">
    <property type="term" value="C:small-subunit processome"/>
    <property type="evidence" value="ECO:0007669"/>
    <property type="project" value="InterPro"/>
</dbReference>
<dbReference type="InterPro" id="IPR001680">
    <property type="entry name" value="WD40_rpt"/>
</dbReference>
<dbReference type="InterPro" id="IPR036322">
    <property type="entry name" value="WD40_repeat_dom_sf"/>
</dbReference>
<dbReference type="Pfam" id="PF23869">
    <property type="entry name" value="Beta-prop_WDR75_1st"/>
    <property type="match status" value="1"/>
</dbReference>
<dbReference type="Gene3D" id="2.130.10.10">
    <property type="entry name" value="YVTN repeat-like/Quinoprotein amine dehydrogenase"/>
    <property type="match status" value="3"/>
</dbReference>
<dbReference type="SUPFAM" id="SSF56112">
    <property type="entry name" value="Protein kinase-like (PK-like)"/>
    <property type="match status" value="1"/>
</dbReference>
<sequence length="1288" mass="145961">MVTQTASSDKASAKYVFNRKAGRSIIEHRPIFSPDGQSIVVVVEDLARVYNIQTGDCVRTLQTEGSVGQLVGVQFTEDDGYNLYGCSEYGYVTTWTWEQGAVLREIKLSLSSDLKIISFNIVDNNECFIIAIQPDKSLHLGTYSVKDGILLYEYSVVKCFYYGIISVALGWCNGDRYAAFTVGTRKLYIQNLSQPHLKSEIQNHNRLRVMAVAAHQKDSTVAITDAIGRVTILRGNLYDSNSIAREVMHWHFLPPLAVCFSVQGNYLMTGGMEKVLVKWTLGPLATKTNEKSFIPRLPGIVRFITASSSHIAVTLSNNSIVIASPQLVVSRTILECGGTSPHVRFLASTLVWDRSRAALLLPGRTGHLQLYSTSSDTVLCNVDITEMNSLPSERQNLIPLETEVTCTAMSADGSWLVTSEYRNDGVLYPEEKLKFWASQQNTATPFKLNTCVNLSHGGCNVVALALNNKGEFCVSSGADQKFRIWKRSTSSQDNRKKITWTCLTACYYSSGISHFLSNPVLNQYKGNKTPNTDDSDLPYMKKCFMENDILTKIVNIHKENNLQLNTGENRDDEFSMGSVAISQDGSLIAAWFGCKLTLWDTHLCNLRTTLSHPALRPRGINVQFGNNDAAHYLVCTTKRCLAVWSLLSLTMKWIVPLNTTCLVADPCSNKMAVVTKNNDVFVFTPHSSIPILNLKSLIDCKSGVFRHCVFGAAPGDDVRLYMMRNDSEIYCLEPEKCQDQLEVISQRNQPRSKFSVLVAEQQLYDVRKAAPAGTEQLNKEQLGNNAISQFLSGAPHMVPPVSLLCPLFLQHISGYEESEQVEDEVMEVDSQSSDDEDIQSKYTPKAVQMWAPNYDGVKEKRLMHILKTPLLDKESIVTVFGRLISSIIPFFYVEEKSLMNPARPVTGVALSSSRLVGYLGEHLSLTVSFDLNGAFKNIKFFVKCLPRFEKWKADFLKDLIFFDKEYTMLADLFEKFSELDGSRRYRPKALLLKKDLFVFEDVREWGYKMPCQRENLTWLELKATISAMARFHSQSYIFEERKSKLLGRSYRIWEDYSEYLAEPAQGQSWRDTGMNAVIDLLKVFSKYRTKDNFESIVDKRIPELFHLAEDQIKPSSRSRNVVVHRDVWSNNIFLKQHTDGNIHALIVDFQTVVYADPMIDLASMICFNTNLAFREEYIEEVINIYHDSLTRELIVEGIDVGLVPDKKILRENYNESMLFGLTQAAIIVPIVIFDEDIKKNIFSDADKSYRFNTVSRSQEFIDFAEIDETYRLRTCEIIDEILDRFVFL</sequence>
<proteinExistence type="predicted"/>
<dbReference type="GO" id="GO:0006364">
    <property type="term" value="P:rRNA processing"/>
    <property type="evidence" value="ECO:0007669"/>
    <property type="project" value="UniProtKB-KW"/>
</dbReference>
<dbReference type="InterPro" id="IPR015897">
    <property type="entry name" value="CHK_kinase-like"/>
</dbReference>
<evidence type="ECO:0000313" key="11">
    <source>
        <dbReference type="Proteomes" id="UP000007151"/>
    </source>
</evidence>
<evidence type="ECO:0000313" key="10">
    <source>
        <dbReference type="EMBL" id="OWR44992.1"/>
    </source>
</evidence>
<protein>
    <submittedName>
        <fullName evidence="10">WD repeat-containing protein 75</fullName>
    </submittedName>
</protein>
<dbReference type="SMART" id="SM00320">
    <property type="entry name" value="WD40"/>
    <property type="match status" value="3"/>
</dbReference>
<dbReference type="PANTHER" id="PTHR44215">
    <property type="entry name" value="WD REPEAT-CONTAINING PROTEIN 75"/>
    <property type="match status" value="1"/>
</dbReference>
<evidence type="ECO:0000256" key="7">
    <source>
        <dbReference type="ARBA" id="ARBA00023163"/>
    </source>
</evidence>
<dbReference type="GO" id="GO:0005776">
    <property type="term" value="C:autophagosome"/>
    <property type="evidence" value="ECO:0007669"/>
    <property type="project" value="UniProtKB-SubCell"/>
</dbReference>
<organism evidence="10 11">
    <name type="scientific">Danaus plexippus plexippus</name>
    <dbReference type="NCBI Taxonomy" id="278856"/>
    <lineage>
        <taxon>Eukaryota</taxon>
        <taxon>Metazoa</taxon>
        <taxon>Ecdysozoa</taxon>
        <taxon>Arthropoda</taxon>
        <taxon>Hexapoda</taxon>
        <taxon>Insecta</taxon>
        <taxon>Pterygota</taxon>
        <taxon>Neoptera</taxon>
        <taxon>Endopterygota</taxon>
        <taxon>Lepidoptera</taxon>
        <taxon>Glossata</taxon>
        <taxon>Ditrysia</taxon>
        <taxon>Papilionoidea</taxon>
        <taxon>Nymphalidae</taxon>
        <taxon>Danainae</taxon>
        <taxon>Danaini</taxon>
        <taxon>Danaina</taxon>
        <taxon>Danaus</taxon>
        <taxon>Danaus</taxon>
    </lineage>
</organism>
<evidence type="ECO:0000256" key="3">
    <source>
        <dbReference type="ARBA" id="ARBA00022517"/>
    </source>
</evidence>
<feature type="domain" description="CHK kinase-like" evidence="9">
    <location>
        <begin position="997"/>
        <end position="1195"/>
    </location>
</feature>
<evidence type="ECO:0000256" key="1">
    <source>
        <dbReference type="ARBA" id="ARBA00004419"/>
    </source>
</evidence>
<accession>A0A212EU10</accession>
<dbReference type="InterPro" id="IPR011047">
    <property type="entry name" value="Quinoprotein_ADH-like_sf"/>
</dbReference>
<gene>
    <name evidence="10" type="ORF">KGM_202739</name>
</gene>
<dbReference type="InterPro" id="IPR011009">
    <property type="entry name" value="Kinase-like_dom_sf"/>
</dbReference>
<name>A0A212EU10_DANPL</name>
<dbReference type="SMART" id="SM00587">
    <property type="entry name" value="CHK"/>
    <property type="match status" value="1"/>
</dbReference>
<comment type="subcellular location">
    <subcellularLocation>
        <location evidence="1">Cytoplasmic vesicle</location>
        <location evidence="1">Autophagosome</location>
    </subcellularLocation>
    <subcellularLocation>
        <location evidence="2">Nucleus</location>
        <location evidence="2">Nucleolus</location>
    </subcellularLocation>
</comment>
<keyword evidence="8" id="KW-0539">Nucleus</keyword>
<dbReference type="GO" id="GO:0045943">
    <property type="term" value="P:positive regulation of transcription by RNA polymerase I"/>
    <property type="evidence" value="ECO:0007669"/>
    <property type="project" value="InterPro"/>
</dbReference>
<dbReference type="InterPro" id="IPR004119">
    <property type="entry name" value="EcKL"/>
</dbReference>
<evidence type="ECO:0000256" key="2">
    <source>
        <dbReference type="ARBA" id="ARBA00004604"/>
    </source>
</evidence>
<evidence type="ECO:0000256" key="5">
    <source>
        <dbReference type="ARBA" id="ARBA00022574"/>
    </source>
</evidence>
<dbReference type="InterPro" id="IPR057644">
    <property type="entry name" value="Beta-prop_WDR75_2nd"/>
</dbReference>
<dbReference type="Pfam" id="PF02958">
    <property type="entry name" value="EcKL"/>
    <property type="match status" value="1"/>
</dbReference>
<dbReference type="Proteomes" id="UP000007151">
    <property type="component" value="Unassembled WGS sequence"/>
</dbReference>
<dbReference type="Gene3D" id="3.90.1200.10">
    <property type="match status" value="1"/>
</dbReference>
<dbReference type="SUPFAM" id="SSF50978">
    <property type="entry name" value="WD40 repeat-like"/>
    <property type="match status" value="1"/>
</dbReference>
<evidence type="ECO:0000256" key="6">
    <source>
        <dbReference type="ARBA" id="ARBA00022737"/>
    </source>
</evidence>
<keyword evidence="7" id="KW-0804">Transcription</keyword>
<dbReference type="InterPro" id="IPR053826">
    <property type="entry name" value="WDR75"/>
</dbReference>
<keyword evidence="4" id="KW-0698">rRNA processing</keyword>
<keyword evidence="6" id="KW-0677">Repeat</keyword>
<evidence type="ECO:0000256" key="8">
    <source>
        <dbReference type="ARBA" id="ARBA00023242"/>
    </source>
</evidence>
<keyword evidence="3" id="KW-0690">Ribosome biogenesis</keyword>
<keyword evidence="11" id="KW-1185">Reference proteome</keyword>
<dbReference type="GO" id="GO:0003723">
    <property type="term" value="F:RNA binding"/>
    <property type="evidence" value="ECO:0007669"/>
    <property type="project" value="InterPro"/>
</dbReference>
<dbReference type="GO" id="GO:2000234">
    <property type="term" value="P:positive regulation of rRNA processing"/>
    <property type="evidence" value="ECO:0007669"/>
    <property type="project" value="TreeGrafter"/>
</dbReference>
<keyword evidence="5" id="KW-0853">WD repeat</keyword>
<dbReference type="EMBL" id="AGBW02012491">
    <property type="protein sequence ID" value="OWR44992.1"/>
    <property type="molecule type" value="Genomic_DNA"/>
</dbReference>
<dbReference type="FunCoup" id="A0A212EU10">
    <property type="interactions" value="895"/>
</dbReference>
<dbReference type="KEGG" id="dpl:KGM_202739"/>
<dbReference type="InParanoid" id="A0A212EU10"/>
<evidence type="ECO:0000256" key="4">
    <source>
        <dbReference type="ARBA" id="ARBA00022552"/>
    </source>
</evidence>
<dbReference type="SUPFAM" id="SSF50998">
    <property type="entry name" value="Quinoprotein alcohol dehydrogenase-like"/>
    <property type="match status" value="1"/>
</dbReference>
<dbReference type="STRING" id="278856.A0A212EU10"/>
<reference evidence="10 11" key="1">
    <citation type="journal article" date="2011" name="Cell">
        <title>The monarch butterfly genome yields insights into long-distance migration.</title>
        <authorList>
            <person name="Zhan S."/>
            <person name="Merlin C."/>
            <person name="Boore J.L."/>
            <person name="Reppert S.M."/>
        </authorList>
    </citation>
    <scope>NUCLEOTIDE SEQUENCE [LARGE SCALE GENOMIC DNA]</scope>
    <source>
        <strain evidence="10">F-2</strain>
    </source>
</reference>